<gene>
    <name evidence="5" type="ORF">VSP0166_LOCUS1311</name>
</gene>
<dbReference type="GO" id="GO:0003676">
    <property type="term" value="F:nucleic acid binding"/>
    <property type="evidence" value="ECO:0007669"/>
    <property type="project" value="InterPro"/>
</dbReference>
<dbReference type="PANTHER" id="PTHR13620">
    <property type="entry name" value="3-5 EXONUCLEASE"/>
    <property type="match status" value="1"/>
</dbReference>
<dbReference type="GO" id="GO:0005634">
    <property type="term" value="C:nucleus"/>
    <property type="evidence" value="ECO:0007669"/>
    <property type="project" value="TreeGrafter"/>
</dbReference>
<keyword evidence="1" id="KW-0540">Nuclease</keyword>
<name>A0A7S4M4Y9_9EUKA</name>
<dbReference type="PANTHER" id="PTHR13620:SF104">
    <property type="entry name" value="EXONUCLEASE 3'-5' DOMAIN-CONTAINING PROTEIN 2"/>
    <property type="match status" value="1"/>
</dbReference>
<dbReference type="InterPro" id="IPR036397">
    <property type="entry name" value="RNaseH_sf"/>
</dbReference>
<dbReference type="Gene3D" id="3.30.420.10">
    <property type="entry name" value="Ribonuclease H-like superfamily/Ribonuclease H"/>
    <property type="match status" value="1"/>
</dbReference>
<dbReference type="SUPFAM" id="SSF53098">
    <property type="entry name" value="Ribonuclease H-like"/>
    <property type="match status" value="1"/>
</dbReference>
<evidence type="ECO:0000259" key="4">
    <source>
        <dbReference type="SMART" id="SM00474"/>
    </source>
</evidence>
<evidence type="ECO:0000256" key="1">
    <source>
        <dbReference type="ARBA" id="ARBA00022722"/>
    </source>
</evidence>
<dbReference type="Pfam" id="PF01612">
    <property type="entry name" value="DNA_pol_A_exo1"/>
    <property type="match status" value="1"/>
</dbReference>
<feature type="domain" description="3'-5' exonuclease" evidence="4">
    <location>
        <begin position="49"/>
        <end position="232"/>
    </location>
</feature>
<dbReference type="InterPro" id="IPR012337">
    <property type="entry name" value="RNaseH-like_sf"/>
</dbReference>
<dbReference type="SMART" id="SM00474">
    <property type="entry name" value="35EXOc"/>
    <property type="match status" value="1"/>
</dbReference>
<dbReference type="EMBL" id="HBKP01001804">
    <property type="protein sequence ID" value="CAE2201307.1"/>
    <property type="molecule type" value="Transcribed_RNA"/>
</dbReference>
<dbReference type="GO" id="GO:0005737">
    <property type="term" value="C:cytoplasm"/>
    <property type="evidence" value="ECO:0007669"/>
    <property type="project" value="TreeGrafter"/>
</dbReference>
<dbReference type="GO" id="GO:0008408">
    <property type="term" value="F:3'-5' exonuclease activity"/>
    <property type="evidence" value="ECO:0007669"/>
    <property type="project" value="InterPro"/>
</dbReference>
<accession>A0A7S4M4Y9</accession>
<evidence type="ECO:0000256" key="3">
    <source>
        <dbReference type="SAM" id="MobiDB-lite"/>
    </source>
</evidence>
<dbReference type="InterPro" id="IPR051132">
    <property type="entry name" value="3-5_Exonuclease_domain"/>
</dbReference>
<sequence length="576" mass="65939">MEGLAALSVLSLPILYHWYESRTLLHRGTLKWIDQCKGQRGKLNVGVPIQVLSNTKQIEEIFHSLLSDARNKTSVVGIDAEWKPNQVKGEKVHPVAVLQIATTKKVFLVQLLHLDHGIPDSLKEFLAAPTIIKVGVSIVMDAKKLQRDHKIPMRGCVELACLAQKQNLLSEETGGSLKSLTSYFVKLQLPKNKQIQLSDWSVTKLSRKQVYYAAADAWTGLLVFEQLLIHQIRSINASRDVSDFMSISFWWCDDNIRAMIQDWCRGLLELPSKFSRKQNQNTTNNKPSKEWKGQDDLSCRKTPLYDGCQMLAPDGTHISYCNKDKVQWYLEKGIADLVAGSDPAIIKLKFFPSGKTGSESYASEGQAIDHDSANRCVICGNQENYQKFYVVPRCYRQKFPPNEKFHCSHDIILLCPPCHFNCSSKVEEYKKTVAEKYNAPITGVGDPYIVDNHVAIVAASARQLKSNKKKMTQEQIEERENLLTEHLKCDKLTPEIIKKACNLNYKTRNPEYKTHGEAVVDQLLKGSETHELQRFVVMWRRYFEEEFKPKYLPVYWDPNHEWEEQHGNGVRRSPNF</sequence>
<organism evidence="5">
    <name type="scientific">Vannella robusta</name>
    <dbReference type="NCBI Taxonomy" id="1487602"/>
    <lineage>
        <taxon>Eukaryota</taxon>
        <taxon>Amoebozoa</taxon>
        <taxon>Discosea</taxon>
        <taxon>Flabellinia</taxon>
        <taxon>Vannellidae</taxon>
        <taxon>Vannella</taxon>
    </lineage>
</organism>
<dbReference type="InterPro" id="IPR002562">
    <property type="entry name" value="3'-5'_exonuclease_dom"/>
</dbReference>
<dbReference type="AlphaFoldDB" id="A0A7S4M4Y9"/>
<feature type="region of interest" description="Disordered" evidence="3">
    <location>
        <begin position="276"/>
        <end position="295"/>
    </location>
</feature>
<feature type="compositionally biased region" description="Polar residues" evidence="3">
    <location>
        <begin position="277"/>
        <end position="286"/>
    </location>
</feature>
<reference evidence="5" key="1">
    <citation type="submission" date="2021-01" db="EMBL/GenBank/DDBJ databases">
        <authorList>
            <person name="Corre E."/>
            <person name="Pelletier E."/>
            <person name="Niang G."/>
            <person name="Scheremetjew M."/>
            <person name="Finn R."/>
            <person name="Kale V."/>
            <person name="Holt S."/>
            <person name="Cochrane G."/>
            <person name="Meng A."/>
            <person name="Brown T."/>
            <person name="Cohen L."/>
        </authorList>
    </citation>
    <scope>NUCLEOTIDE SEQUENCE</scope>
    <source>
        <strain evidence="5">DIVA3 518/3/11/1/6</strain>
    </source>
</reference>
<dbReference type="GO" id="GO:0006139">
    <property type="term" value="P:nucleobase-containing compound metabolic process"/>
    <property type="evidence" value="ECO:0007669"/>
    <property type="project" value="InterPro"/>
</dbReference>
<keyword evidence="2" id="KW-0378">Hydrolase</keyword>
<dbReference type="CDD" id="cd06141">
    <property type="entry name" value="WRN_exo"/>
    <property type="match status" value="1"/>
</dbReference>
<protein>
    <recommendedName>
        <fullName evidence="4">3'-5' exonuclease domain-containing protein</fullName>
    </recommendedName>
</protein>
<evidence type="ECO:0000313" key="5">
    <source>
        <dbReference type="EMBL" id="CAE2201307.1"/>
    </source>
</evidence>
<evidence type="ECO:0000256" key="2">
    <source>
        <dbReference type="ARBA" id="ARBA00022801"/>
    </source>
</evidence>
<proteinExistence type="predicted"/>